<evidence type="ECO:0000259" key="9">
    <source>
        <dbReference type="Pfam" id="PF12704"/>
    </source>
</evidence>
<keyword evidence="4 7" id="KW-0812">Transmembrane</keyword>
<dbReference type="EMBL" id="SUME01000010">
    <property type="protein sequence ID" value="TJZ51740.1"/>
    <property type="molecule type" value="Genomic_DNA"/>
</dbReference>
<keyword evidence="6 7" id="KW-0472">Membrane</keyword>
<dbReference type="OrthoDB" id="1522670at2"/>
<sequence>MNFPFFLAKRIVFKGHRTFSKLIVRVTIGALALAVIAIILSVAILRGFKDEVTVKQRGFFSDVIISKNDLNDSYENSPISLSKENLDRIVQLPNVVDVVPFATKAGIMNVDGEVEGVLLKGVDNSYNQSFLAKTLVAGDTLNFLNPDSDTEILISKLLADRLNLKVSDDFIMYFVQKPIRKRKMFVKGVFQTNSAELDKMYVIGSLDLIRRLNNLDTTDAGAYEVRIKNFDEIQQTTIAVDEELPVVLKATNIIEQFPDVFNWLKMLDMNDDIIFVLMVVVAIINMISALLISILERTSMIGVLKSLGMANRQIRKIFLYNSIYLIGYGLIIGNVITMGLYFFQTNTKFFKLDPSIYYIEYVPMSISWYDVILLNIAIVFIALIALYIPSMLISRISPIKTIQFK</sequence>
<keyword evidence="11" id="KW-1185">Reference proteome</keyword>
<feature type="domain" description="MacB-like periplasmic core" evidence="9">
    <location>
        <begin position="27"/>
        <end position="211"/>
    </location>
</feature>
<evidence type="ECO:0000256" key="3">
    <source>
        <dbReference type="ARBA" id="ARBA00022475"/>
    </source>
</evidence>
<reference evidence="10 11" key="1">
    <citation type="submission" date="2019-04" db="EMBL/GenBank/DDBJ databases">
        <title>Sphingobacterium olei sp. nov., isolated from oil-contaminated soil.</title>
        <authorList>
            <person name="Liu B."/>
        </authorList>
    </citation>
    <scope>NUCLEOTIDE SEQUENCE [LARGE SCALE GENOMIC DNA]</scope>
    <source>
        <strain evidence="10 11">HAL-9</strain>
    </source>
</reference>
<name>A0A4U0NCR6_9SPHI</name>
<feature type="domain" description="ABC3 transporter permease C-terminal" evidence="8">
    <location>
        <begin position="273"/>
        <end position="398"/>
    </location>
</feature>
<dbReference type="InterPro" id="IPR003838">
    <property type="entry name" value="ABC3_permease_C"/>
</dbReference>
<dbReference type="Pfam" id="PF12704">
    <property type="entry name" value="MacB_PCD"/>
    <property type="match status" value="1"/>
</dbReference>
<dbReference type="GO" id="GO:0098797">
    <property type="term" value="C:plasma membrane protein complex"/>
    <property type="evidence" value="ECO:0007669"/>
    <property type="project" value="TreeGrafter"/>
</dbReference>
<evidence type="ECO:0000256" key="4">
    <source>
        <dbReference type="ARBA" id="ARBA00022692"/>
    </source>
</evidence>
<proteinExistence type="inferred from homology"/>
<evidence type="ECO:0000313" key="11">
    <source>
        <dbReference type="Proteomes" id="UP000306808"/>
    </source>
</evidence>
<evidence type="ECO:0000256" key="1">
    <source>
        <dbReference type="ARBA" id="ARBA00004651"/>
    </source>
</evidence>
<evidence type="ECO:0000256" key="7">
    <source>
        <dbReference type="SAM" id="Phobius"/>
    </source>
</evidence>
<feature type="transmembrane region" description="Helical" evidence="7">
    <location>
        <begin position="317"/>
        <end position="343"/>
    </location>
</feature>
<dbReference type="PANTHER" id="PTHR30489">
    <property type="entry name" value="LIPOPROTEIN-RELEASING SYSTEM TRANSMEMBRANE PROTEIN LOLE"/>
    <property type="match status" value="1"/>
</dbReference>
<evidence type="ECO:0000256" key="2">
    <source>
        <dbReference type="ARBA" id="ARBA00005236"/>
    </source>
</evidence>
<dbReference type="InterPro" id="IPR051447">
    <property type="entry name" value="Lipoprotein-release_system"/>
</dbReference>
<feature type="transmembrane region" description="Helical" evidence="7">
    <location>
        <begin position="366"/>
        <end position="388"/>
    </location>
</feature>
<evidence type="ECO:0000256" key="6">
    <source>
        <dbReference type="ARBA" id="ARBA00023136"/>
    </source>
</evidence>
<evidence type="ECO:0000313" key="10">
    <source>
        <dbReference type="EMBL" id="TJZ51740.1"/>
    </source>
</evidence>
<protein>
    <submittedName>
        <fullName evidence="10">ABC transporter permease</fullName>
    </submittedName>
</protein>
<dbReference type="Proteomes" id="UP000306808">
    <property type="component" value="Unassembled WGS sequence"/>
</dbReference>
<comment type="similarity">
    <text evidence="2">Belongs to the ABC-4 integral membrane protein family. LolC/E subfamily.</text>
</comment>
<organism evidence="10 11">
    <name type="scientific">Sphingobacterium olei</name>
    <dbReference type="NCBI Taxonomy" id="2571155"/>
    <lineage>
        <taxon>Bacteria</taxon>
        <taxon>Pseudomonadati</taxon>
        <taxon>Bacteroidota</taxon>
        <taxon>Sphingobacteriia</taxon>
        <taxon>Sphingobacteriales</taxon>
        <taxon>Sphingobacteriaceae</taxon>
        <taxon>Sphingobacterium</taxon>
    </lineage>
</organism>
<comment type="caution">
    <text evidence="10">The sequence shown here is derived from an EMBL/GenBank/DDBJ whole genome shotgun (WGS) entry which is preliminary data.</text>
</comment>
<feature type="transmembrane region" description="Helical" evidence="7">
    <location>
        <begin position="273"/>
        <end position="296"/>
    </location>
</feature>
<dbReference type="GO" id="GO:0044874">
    <property type="term" value="P:lipoprotein localization to outer membrane"/>
    <property type="evidence" value="ECO:0007669"/>
    <property type="project" value="TreeGrafter"/>
</dbReference>
<evidence type="ECO:0000256" key="5">
    <source>
        <dbReference type="ARBA" id="ARBA00022989"/>
    </source>
</evidence>
<evidence type="ECO:0000259" key="8">
    <source>
        <dbReference type="Pfam" id="PF02687"/>
    </source>
</evidence>
<keyword evidence="3" id="KW-1003">Cell membrane</keyword>
<dbReference type="RefSeq" id="WP_136903043.1">
    <property type="nucleotide sequence ID" value="NZ_SUME01000010.1"/>
</dbReference>
<dbReference type="Pfam" id="PF02687">
    <property type="entry name" value="FtsX"/>
    <property type="match status" value="1"/>
</dbReference>
<comment type="subcellular location">
    <subcellularLocation>
        <location evidence="1">Cell membrane</location>
        <topology evidence="1">Multi-pass membrane protein</topology>
    </subcellularLocation>
</comment>
<keyword evidence="5 7" id="KW-1133">Transmembrane helix</keyword>
<feature type="transmembrane region" description="Helical" evidence="7">
    <location>
        <begin position="22"/>
        <end position="45"/>
    </location>
</feature>
<dbReference type="PANTHER" id="PTHR30489:SF0">
    <property type="entry name" value="LIPOPROTEIN-RELEASING SYSTEM TRANSMEMBRANE PROTEIN LOLE"/>
    <property type="match status" value="1"/>
</dbReference>
<accession>A0A4U0NCR6</accession>
<dbReference type="InterPro" id="IPR025857">
    <property type="entry name" value="MacB_PCD"/>
</dbReference>
<gene>
    <name evidence="10" type="ORF">FAZ15_19505</name>
</gene>
<dbReference type="AlphaFoldDB" id="A0A4U0NCR6"/>